<evidence type="ECO:0000256" key="1">
    <source>
        <dbReference type="SAM" id="MobiDB-lite"/>
    </source>
</evidence>
<name>A0A2G5PKL3_MYCCE</name>
<evidence type="ECO:0000259" key="3">
    <source>
        <dbReference type="Pfam" id="PF10708"/>
    </source>
</evidence>
<keyword evidence="2" id="KW-0812">Transmembrane</keyword>
<evidence type="ECO:0000313" key="5">
    <source>
        <dbReference type="Proteomes" id="UP000230971"/>
    </source>
</evidence>
<dbReference type="RefSeq" id="WP_099539633.1">
    <property type="nucleotide sequence ID" value="NZ_PDKV01000012.1"/>
</dbReference>
<dbReference type="AlphaFoldDB" id="A0A2G5PKL3"/>
<gene>
    <name evidence="4" type="ORF">CQY23_11795</name>
</gene>
<protein>
    <recommendedName>
        <fullName evidence="3">DUF2510 domain-containing protein</fullName>
    </recommendedName>
</protein>
<evidence type="ECO:0000313" key="4">
    <source>
        <dbReference type="EMBL" id="PIB78831.1"/>
    </source>
</evidence>
<reference evidence="4 5" key="1">
    <citation type="journal article" date="2017" name="Infect. Genet. Evol.">
        <title>The new phylogeny of the genus Mycobacterium: The old and the news.</title>
        <authorList>
            <person name="Tortoli E."/>
            <person name="Fedrizzi T."/>
            <person name="Meehan C.J."/>
            <person name="Trovato A."/>
            <person name="Grottola A."/>
            <person name="Giacobazzi E."/>
            <person name="Serpini G.F."/>
            <person name="Tagliazucchi S."/>
            <person name="Fabio A."/>
            <person name="Bettua C."/>
            <person name="Bertorelli R."/>
            <person name="Frascaro F."/>
            <person name="De Sanctis V."/>
            <person name="Pecorari M."/>
            <person name="Jousson O."/>
            <person name="Segata N."/>
            <person name="Cirillo D.M."/>
        </authorList>
    </citation>
    <scope>NUCLEOTIDE SEQUENCE [LARGE SCALE GENOMIC DNA]</scope>
    <source>
        <strain evidence="4 5">NCTC 12882</strain>
    </source>
</reference>
<feature type="transmembrane region" description="Helical" evidence="2">
    <location>
        <begin position="26"/>
        <end position="46"/>
    </location>
</feature>
<dbReference type="Proteomes" id="UP000230971">
    <property type="component" value="Unassembled WGS sequence"/>
</dbReference>
<evidence type="ECO:0000256" key="2">
    <source>
        <dbReference type="SAM" id="Phobius"/>
    </source>
</evidence>
<dbReference type="EMBL" id="PDKV01000012">
    <property type="protein sequence ID" value="PIB78831.1"/>
    <property type="molecule type" value="Genomic_DNA"/>
</dbReference>
<feature type="domain" description="DUF2510" evidence="3">
    <location>
        <begin position="71"/>
        <end position="101"/>
    </location>
</feature>
<proteinExistence type="predicted"/>
<dbReference type="InterPro" id="IPR018929">
    <property type="entry name" value="DUF2510"/>
</dbReference>
<feature type="region of interest" description="Disordered" evidence="1">
    <location>
        <begin position="85"/>
        <end position="120"/>
    </location>
</feature>
<keyword evidence="2" id="KW-1133">Transmembrane helix</keyword>
<comment type="caution">
    <text evidence="4">The sequence shown here is derived from an EMBL/GenBank/DDBJ whole genome shotgun (WGS) entry which is preliminary data.</text>
</comment>
<dbReference type="Pfam" id="PF10708">
    <property type="entry name" value="DUF2510"/>
    <property type="match status" value="1"/>
</dbReference>
<sequence>MEFLILWWIVFAVAAGGISNAKGRGWGYGLAWGGLLGLIGLIVVICTPSARPSAAAAALPPPLPPPVLPPAGWYPDPAGKQRYWDGRAWSQLPPPPPAPPPSSIARPIGKAQRHITGGQP</sequence>
<organism evidence="4 5">
    <name type="scientific">Mycobacterium celatum</name>
    <dbReference type="NCBI Taxonomy" id="28045"/>
    <lineage>
        <taxon>Bacteria</taxon>
        <taxon>Bacillati</taxon>
        <taxon>Actinomycetota</taxon>
        <taxon>Actinomycetes</taxon>
        <taxon>Mycobacteriales</taxon>
        <taxon>Mycobacteriaceae</taxon>
        <taxon>Mycobacterium</taxon>
    </lineage>
</organism>
<feature type="compositionally biased region" description="Pro residues" evidence="1">
    <location>
        <begin position="92"/>
        <end position="102"/>
    </location>
</feature>
<accession>A0A2G5PKL3</accession>
<keyword evidence="2" id="KW-0472">Membrane</keyword>